<dbReference type="Proteomes" id="UP000070452">
    <property type="component" value="Unassembled WGS sequence"/>
</dbReference>
<dbReference type="PANTHER" id="PTHR45008:SF1">
    <property type="entry name" value="PTS SYSTEM GLUCOSE-SPECIFIC EIIA COMPONENT"/>
    <property type="match status" value="1"/>
</dbReference>
<dbReference type="PATRIC" id="fig|1352.1358.peg.1319"/>
<proteinExistence type="predicted"/>
<sequence length="155" mass="17144">MLNFFRKNEISVVAPATGVFEKLEKLSDPVFSKGMMGQGFAIDAKNETIVSPIDGFVSSIFPTKHALGIKTKSGIEILVHVGIDTVELNGEGFDIKVQEGQKVKAGDILMTINFVVFEKNHKTKDVIVVFPDYQDEIFIPKLEEVKQGQELFVLG</sequence>
<evidence type="ECO:0000256" key="7">
    <source>
        <dbReference type="ARBA" id="ARBA00022777"/>
    </source>
</evidence>
<evidence type="ECO:0000256" key="2">
    <source>
        <dbReference type="ARBA" id="ARBA00004651"/>
    </source>
</evidence>
<dbReference type="Proteomes" id="UP001260956">
    <property type="component" value="Unassembled WGS sequence"/>
</dbReference>
<dbReference type="InterPro" id="IPR001127">
    <property type="entry name" value="PTS_EIIA_1_perm"/>
</dbReference>
<keyword evidence="5" id="KW-0808">Transferase</keyword>
<dbReference type="Gene3D" id="2.70.70.10">
    <property type="entry name" value="Glucose Permease (Domain IIA)"/>
    <property type="match status" value="1"/>
</dbReference>
<evidence type="ECO:0000313" key="10">
    <source>
        <dbReference type="EMBL" id="MDT2370153.1"/>
    </source>
</evidence>
<accession>A0A133CKV5</accession>
<dbReference type="PROSITE" id="PS00371">
    <property type="entry name" value="PTS_EIIA_TYPE_1_HIS"/>
    <property type="match status" value="1"/>
</dbReference>
<reference evidence="9 12" key="1">
    <citation type="submission" date="2016-01" db="EMBL/GenBank/DDBJ databases">
        <title>Molecular Mechanisms for transfer of large genomic segments between Enterococcus faecium strains.</title>
        <authorList>
            <person name="Garcia-Solache M.A."/>
            <person name="Lebreton F."/>
            <person name="Mclaughlin R.E."/>
            <person name="Whiteaker J.D."/>
            <person name="Gilmore M.S."/>
            <person name="Rice L.B."/>
        </authorList>
    </citation>
    <scope>NUCLEOTIDE SEQUENCE [LARGE SCALE GENOMIC DNA]</scope>
    <source>
        <strain evidence="9 12">D344RRF x C68</strain>
    </source>
</reference>
<dbReference type="InterPro" id="IPR011055">
    <property type="entry name" value="Dup_hybrid_motif"/>
</dbReference>
<dbReference type="AlphaFoldDB" id="A0A133CKV5"/>
<dbReference type="GO" id="GO:0009401">
    <property type="term" value="P:phosphoenolpyruvate-dependent sugar phosphotransferase system"/>
    <property type="evidence" value="ECO:0007669"/>
    <property type="project" value="UniProtKB-KW"/>
</dbReference>
<gene>
    <name evidence="9" type="ORF">AWT83_10135</name>
    <name evidence="11" type="ORF">B1P95_13210</name>
    <name evidence="10" type="ORF">P6Z85_08270</name>
</gene>
<dbReference type="RefSeq" id="WP_002289220.1">
    <property type="nucleotide sequence ID" value="NZ_AP026566.1"/>
</dbReference>
<evidence type="ECO:0000256" key="6">
    <source>
        <dbReference type="ARBA" id="ARBA00022683"/>
    </source>
</evidence>
<protein>
    <submittedName>
        <fullName evidence="10">PTS glucose transporter subunit IIA</fullName>
    </submittedName>
    <submittedName>
        <fullName evidence="9">Sugar permease</fullName>
    </submittedName>
</protein>
<evidence type="ECO:0000256" key="5">
    <source>
        <dbReference type="ARBA" id="ARBA00022679"/>
    </source>
</evidence>
<evidence type="ECO:0000256" key="3">
    <source>
        <dbReference type="ARBA" id="ARBA00022448"/>
    </source>
</evidence>
<keyword evidence="6" id="KW-0598">Phosphotransferase system</keyword>
<organism evidence="9 12">
    <name type="scientific">Enterococcus faecium</name>
    <name type="common">Streptococcus faecium</name>
    <dbReference type="NCBI Taxonomy" id="1352"/>
    <lineage>
        <taxon>Bacteria</taxon>
        <taxon>Bacillati</taxon>
        <taxon>Bacillota</taxon>
        <taxon>Bacilli</taxon>
        <taxon>Lactobacillales</taxon>
        <taxon>Enterococcaceae</taxon>
        <taxon>Enterococcus</taxon>
    </lineage>
</organism>
<dbReference type="InterPro" id="IPR050890">
    <property type="entry name" value="PTS_EIIA_component"/>
</dbReference>
<dbReference type="PANTHER" id="PTHR45008">
    <property type="entry name" value="PTS SYSTEM GLUCOSE-SPECIFIC EIIA COMPONENT"/>
    <property type="match status" value="1"/>
</dbReference>
<reference evidence="11 13" key="2">
    <citation type="submission" date="2017-02" db="EMBL/GenBank/DDBJ databases">
        <title>Clonality and virulence of isolates of VRE in Hematopoietic Stem Cell Transplanted (HSCT) patients.</title>
        <authorList>
            <person name="Marchi A.P."/>
            <person name="Martins R.C."/>
            <person name="Marie S.K."/>
            <person name="Levin A.S."/>
            <person name="Costa S.F."/>
        </authorList>
    </citation>
    <scope>NUCLEOTIDE SEQUENCE [LARGE SCALE GENOMIC DNA]</scope>
    <source>
        <strain evidence="11 13">LIM1759</strain>
    </source>
</reference>
<dbReference type="Proteomes" id="UP000191171">
    <property type="component" value="Unassembled WGS sequence"/>
</dbReference>
<dbReference type="EMBL" id="JARPTX010000024">
    <property type="protein sequence ID" value="MDT2370153.1"/>
    <property type="molecule type" value="Genomic_DNA"/>
</dbReference>
<keyword evidence="7" id="KW-0418">Kinase</keyword>
<comment type="subcellular location">
    <subcellularLocation>
        <location evidence="2">Cell membrane</location>
        <topology evidence="2">Multi-pass membrane protein</topology>
    </subcellularLocation>
    <subcellularLocation>
        <location evidence="1">Cytoplasm</location>
    </subcellularLocation>
</comment>
<reference evidence="10" key="3">
    <citation type="submission" date="2023-03" db="EMBL/GenBank/DDBJ databases">
        <authorList>
            <person name="Shen W."/>
            <person name="Cai J."/>
        </authorList>
    </citation>
    <scope>NUCLEOTIDE SEQUENCE</scope>
    <source>
        <strain evidence="10">B1010-2</strain>
    </source>
</reference>
<evidence type="ECO:0000313" key="13">
    <source>
        <dbReference type="Proteomes" id="UP000191171"/>
    </source>
</evidence>
<evidence type="ECO:0000313" key="12">
    <source>
        <dbReference type="Proteomes" id="UP000070452"/>
    </source>
</evidence>
<comment type="caution">
    <text evidence="9">The sequence shown here is derived from an EMBL/GenBank/DDBJ whole genome shotgun (WGS) entry which is preliminary data.</text>
</comment>
<evidence type="ECO:0000256" key="4">
    <source>
        <dbReference type="ARBA" id="ARBA00022597"/>
    </source>
</evidence>
<keyword evidence="4 10" id="KW-0762">Sugar transport</keyword>
<dbReference type="NCBIfam" id="TIGR00830">
    <property type="entry name" value="PTBA"/>
    <property type="match status" value="1"/>
</dbReference>
<keyword evidence="3" id="KW-0813">Transport</keyword>
<dbReference type="SUPFAM" id="SSF51261">
    <property type="entry name" value="Duplicated hybrid motif"/>
    <property type="match status" value="1"/>
</dbReference>
<evidence type="ECO:0000313" key="9">
    <source>
        <dbReference type="EMBL" id="KWX18807.1"/>
    </source>
</evidence>
<dbReference type="GO" id="GO:0016301">
    <property type="term" value="F:kinase activity"/>
    <property type="evidence" value="ECO:0007669"/>
    <property type="project" value="UniProtKB-KW"/>
</dbReference>
<evidence type="ECO:0000259" key="8">
    <source>
        <dbReference type="PROSITE" id="PS51093"/>
    </source>
</evidence>
<dbReference type="Pfam" id="PF00358">
    <property type="entry name" value="PTS_EIIA_1"/>
    <property type="match status" value="1"/>
</dbReference>
<dbReference type="EMBL" id="LRHK01000001">
    <property type="protein sequence ID" value="KWX18807.1"/>
    <property type="molecule type" value="Genomic_DNA"/>
</dbReference>
<evidence type="ECO:0000313" key="11">
    <source>
        <dbReference type="EMBL" id="OOL80048.1"/>
    </source>
</evidence>
<dbReference type="PROSITE" id="PS51093">
    <property type="entry name" value="PTS_EIIA_TYPE_1"/>
    <property type="match status" value="1"/>
</dbReference>
<dbReference type="FunFam" id="2.70.70.10:FF:000001">
    <property type="entry name" value="PTS system glucose-specific IIA component"/>
    <property type="match status" value="1"/>
</dbReference>
<dbReference type="EMBL" id="MVGJ01000095">
    <property type="protein sequence ID" value="OOL80048.1"/>
    <property type="molecule type" value="Genomic_DNA"/>
</dbReference>
<dbReference type="GO" id="GO:0005886">
    <property type="term" value="C:plasma membrane"/>
    <property type="evidence" value="ECO:0007669"/>
    <property type="project" value="UniProtKB-SubCell"/>
</dbReference>
<feature type="domain" description="PTS EIIA type-1" evidence="8">
    <location>
        <begin position="28"/>
        <end position="132"/>
    </location>
</feature>
<name>A0A133CKV5_ENTFC</name>
<dbReference type="OMA" id="KMVAPCD"/>
<evidence type="ECO:0000256" key="1">
    <source>
        <dbReference type="ARBA" id="ARBA00004496"/>
    </source>
</evidence>
<dbReference type="GO" id="GO:0005737">
    <property type="term" value="C:cytoplasm"/>
    <property type="evidence" value="ECO:0007669"/>
    <property type="project" value="UniProtKB-SubCell"/>
</dbReference>